<evidence type="ECO:0000313" key="1">
    <source>
        <dbReference type="Proteomes" id="UP000887575"/>
    </source>
</evidence>
<dbReference type="Proteomes" id="UP000887575">
    <property type="component" value="Unassembled WGS sequence"/>
</dbReference>
<dbReference type="WBParaSite" id="MBELARI_LOCUS16544">
    <property type="protein sequence ID" value="MBELARI_LOCUS16544"/>
    <property type="gene ID" value="MBELARI_LOCUS16544"/>
</dbReference>
<reference evidence="2" key="1">
    <citation type="submission" date="2024-02" db="UniProtKB">
        <authorList>
            <consortium name="WormBaseParasite"/>
        </authorList>
    </citation>
    <scope>IDENTIFICATION</scope>
</reference>
<accession>A0AAF3ER16</accession>
<evidence type="ECO:0000313" key="2">
    <source>
        <dbReference type="WBParaSite" id="MBELARI_LOCUS16544"/>
    </source>
</evidence>
<sequence>MWRGHEIPQGPTAAYDVIENGALFYNEKENSILHFDTHRQEAETSKMQYYVPLSLDSSQYYWARLTTVTEKPLRVFAVLKNHTTKNFEFVLLVLRDGQANIIQQSKTQLRPFGYEVNINRLSNDQFVASFLSRKENKKFTKARRSSDRELFKQQNFWSVMMRICFPVPDRMDVSLIPFKKAKLSFKVRAPSLEKPLPIKLNLLTRFSMDAEIRGPVILNDRAYFLTKSSPPTLLEAETTDEENIGYLTGLPGLKFLRLRKNVVSCNGMATQGDPPSACDDSIWSNLQILDGILFLAALNDYGQIAAFTLNLKRLDCLDWQEHPIMDRLSEEYDPIQGIQIRVHQKISHENEDSFQMGIRFRANRLGLSSDDQFFALPRIKLQND</sequence>
<name>A0AAF3ER16_9BILA</name>
<proteinExistence type="predicted"/>
<protein>
    <submittedName>
        <fullName evidence="2">Uncharacterized protein</fullName>
    </submittedName>
</protein>
<organism evidence="1 2">
    <name type="scientific">Mesorhabditis belari</name>
    <dbReference type="NCBI Taxonomy" id="2138241"/>
    <lineage>
        <taxon>Eukaryota</taxon>
        <taxon>Metazoa</taxon>
        <taxon>Ecdysozoa</taxon>
        <taxon>Nematoda</taxon>
        <taxon>Chromadorea</taxon>
        <taxon>Rhabditida</taxon>
        <taxon>Rhabditina</taxon>
        <taxon>Rhabditomorpha</taxon>
        <taxon>Rhabditoidea</taxon>
        <taxon>Rhabditidae</taxon>
        <taxon>Mesorhabditinae</taxon>
        <taxon>Mesorhabditis</taxon>
    </lineage>
</organism>
<dbReference type="AlphaFoldDB" id="A0AAF3ER16"/>
<keyword evidence="1" id="KW-1185">Reference proteome</keyword>